<keyword evidence="2" id="KW-1185">Reference proteome</keyword>
<organism evidence="1 2">
    <name type="scientific">Acipenser ruthenus</name>
    <name type="common">Sterlet sturgeon</name>
    <dbReference type="NCBI Taxonomy" id="7906"/>
    <lineage>
        <taxon>Eukaryota</taxon>
        <taxon>Metazoa</taxon>
        <taxon>Chordata</taxon>
        <taxon>Craniata</taxon>
        <taxon>Vertebrata</taxon>
        <taxon>Euteleostomi</taxon>
        <taxon>Actinopterygii</taxon>
        <taxon>Chondrostei</taxon>
        <taxon>Acipenseriformes</taxon>
        <taxon>Acipenseridae</taxon>
        <taxon>Acipenser</taxon>
    </lineage>
</organism>
<protein>
    <submittedName>
        <fullName evidence="1">Uncharacterized protein</fullName>
    </submittedName>
</protein>
<comment type="caution">
    <text evidence="1">The sequence shown here is derived from an EMBL/GenBank/DDBJ whole genome shotgun (WGS) entry which is preliminary data.</text>
</comment>
<proteinExistence type="predicted"/>
<evidence type="ECO:0000313" key="1">
    <source>
        <dbReference type="EMBL" id="RXM37018.1"/>
    </source>
</evidence>
<name>A0A444UPC0_ACIRT</name>
<accession>A0A444UPC0</accession>
<sequence>MTVKQRFGLQRFAASDENIRFYTSYYYLHSTQICKLPPSDGLLAADRTFYRQDCASHQIKKSRRKE</sequence>
<reference evidence="1 2" key="1">
    <citation type="submission" date="2019-01" db="EMBL/GenBank/DDBJ databases">
        <title>Draft Genome and Complete Hox-Cluster Characterization of the Sterlet Sturgeon (Acipenser ruthenus).</title>
        <authorList>
            <person name="Wei Q."/>
        </authorList>
    </citation>
    <scope>NUCLEOTIDE SEQUENCE [LARGE SCALE GENOMIC DNA]</scope>
    <source>
        <strain evidence="1">WHYD16114868_AA</strain>
        <tissue evidence="1">Blood</tissue>
    </source>
</reference>
<evidence type="ECO:0000313" key="2">
    <source>
        <dbReference type="Proteomes" id="UP000289886"/>
    </source>
</evidence>
<dbReference type="EMBL" id="SCEB01214140">
    <property type="protein sequence ID" value="RXM37018.1"/>
    <property type="molecule type" value="Genomic_DNA"/>
</dbReference>
<dbReference type="AlphaFoldDB" id="A0A444UPC0"/>
<dbReference type="Proteomes" id="UP000289886">
    <property type="component" value="Unassembled WGS sequence"/>
</dbReference>
<gene>
    <name evidence="1" type="ORF">EOD39_11295</name>
</gene>